<dbReference type="Proteomes" id="UP000228740">
    <property type="component" value="Unassembled WGS sequence"/>
</dbReference>
<proteinExistence type="predicted"/>
<dbReference type="RefSeq" id="WP_100377719.1">
    <property type="nucleotide sequence ID" value="NZ_PGFD01000002.1"/>
</dbReference>
<accession>A0A2M9C2S6</accession>
<keyword evidence="2" id="KW-1185">Reference proteome</keyword>
<gene>
    <name evidence="1" type="ORF">CLV73_3111</name>
</gene>
<name>A0A2M9C2S6_9FLAO</name>
<sequence length="174" mass="19971">MKKQILVFSFFLLAQNLFCQINNKIDELINKDSFTFYAEKAIASGKKQDIKLANSLNSVSRSVSLNQEFYLFIQNKDLSVDLPDYQNQIDQSKGFIYNFNFNSKDFKISKKKSKRGDWIIKINPLDIATTQSGVIKEIIINTNKIGKATTTIYLNKNSPDNTRVFEGYITNNKS</sequence>
<comment type="caution">
    <text evidence="1">The sequence shown here is derived from an EMBL/GenBank/DDBJ whole genome shotgun (WGS) entry which is preliminary data.</text>
</comment>
<organism evidence="1 2">
    <name type="scientific">Chryseobacterium geocarposphaerae</name>
    <dbReference type="NCBI Taxonomy" id="1416776"/>
    <lineage>
        <taxon>Bacteria</taxon>
        <taxon>Pseudomonadati</taxon>
        <taxon>Bacteroidota</taxon>
        <taxon>Flavobacteriia</taxon>
        <taxon>Flavobacteriales</taxon>
        <taxon>Weeksellaceae</taxon>
        <taxon>Chryseobacterium group</taxon>
        <taxon>Chryseobacterium</taxon>
    </lineage>
</organism>
<dbReference type="InterPro" id="IPR025347">
    <property type="entry name" value="DUF4251"/>
</dbReference>
<dbReference type="EMBL" id="PGFD01000002">
    <property type="protein sequence ID" value="PJJ64742.1"/>
    <property type="molecule type" value="Genomic_DNA"/>
</dbReference>
<protein>
    <submittedName>
        <fullName evidence="1">Uncharacterized protein DUF4251</fullName>
    </submittedName>
</protein>
<reference evidence="1 2" key="1">
    <citation type="submission" date="2017-11" db="EMBL/GenBank/DDBJ databases">
        <title>Genomic Encyclopedia of Archaeal and Bacterial Type Strains, Phase II (KMG-II): From Individual Species to Whole Genera.</title>
        <authorList>
            <person name="Goeker M."/>
        </authorList>
    </citation>
    <scope>NUCLEOTIDE SEQUENCE [LARGE SCALE GENOMIC DNA]</scope>
    <source>
        <strain evidence="1 2">DSM 27617</strain>
    </source>
</reference>
<dbReference type="AlphaFoldDB" id="A0A2M9C2S6"/>
<evidence type="ECO:0000313" key="2">
    <source>
        <dbReference type="Proteomes" id="UP000228740"/>
    </source>
</evidence>
<evidence type="ECO:0000313" key="1">
    <source>
        <dbReference type="EMBL" id="PJJ64742.1"/>
    </source>
</evidence>
<dbReference type="Pfam" id="PF14059">
    <property type="entry name" value="DUF4251"/>
    <property type="match status" value="1"/>
</dbReference>